<evidence type="ECO:0000313" key="4">
    <source>
        <dbReference type="EMBL" id="ACA85659.1"/>
    </source>
</evidence>
<dbReference type="EMBL" id="CP000961">
    <property type="protein sequence ID" value="ACA85659.1"/>
    <property type="molecule type" value="Genomic_DNA"/>
</dbReference>
<sequence length="1212" mass="129717">MSIFAPELTAICGQVCSRLTAIGRSTFSYRRFRLSSFLISSSAIYILFPHSILADDTELYVHEASARSGARPQMLIIFDNSGSMNTTVVGAEKPYSSNAGGISGDNLGKQNKLYFTRGATAAEDQPNPSNTSETRHFSGVINSCESSWESLHEYGFYTGYFRGYSFTGSEGTWKELDDTGTEGVIGIDCFEDIQDEKWANAVGVTSGLPVDGRGSSSQPRFYTYANGSSTEATKQRARERAELTGFGTGRPLTIYTQDYLTWQHGTKEKANISRLEIAKNAVKSIILTTPSVDFGLAVFNVNAWNEFERDGGRIISGLKENTSGVKSDLIEVIGDIQGKTNTPLCETLYEAYRYFSGLSVDFAYKNTDLPGAGYYVSQQPQMDASVAKSGIYESPFKKCQNNASVVIITDGVPTKDAAANGFIDTLTGGADKYGSAATGDLNYLSAMSSWMNKYDLNTSEPGEQTVSTHTIGFSKGAASAAALLKKTAEVGGGRYFDATNANLLQGSLQQVVSEALDTNSSFTSPAVASNNFNRTQSFEYAYYSIFLPNKGPTWLGNLKKYRVTGKGEVVDKAGNPAIGLDGNIKSTACSFWTPSAVCSAGGDGNEVEKGGALSAMQAADSRTIYSNLNTGLTELTVNNVTSTAGGTENLVNYLGVAEEQFPSLFGWAMGLDVDNNKGLESIPNPATNWRDDIMGDALHSKPLALNFGTKSTPDVRIVMGTNHGFLHMFKDDSSSNSVTENWAFIPYELLPNLKTLRANVPTGVHSVYGVDGSPVAYTESNDSGIEKAWLFFGMRRGGSSYYAIDISNPDNPSFMWKVDASSPGMSELGQSWSTPVVTTIPGRSSESPVLIFGAGYSPSGKDGAGIGADDVKGRGVFILDAETGALVHQFGSASTGGTQLPGISDSIPSSVAVLDSNADGATDRIYATDTGGNVWRMDMPSADTNKWSGFKFASLGGGVQSSDRRFYSAPAVAQTVITNIAEVTVENGGTTTKTKTKLNIPYDAVVVGSGHRAMPSDLSRSDMFFTLQDRNVVSRSFKGGGSGVVIPTTLTLSELYDVTSTPPSDSDEQEQINFGKKRGWYYSFSRTGEKNLSPATIVNGRVFFTSFVPPGDNSSSDQCISAGAGFLYNFDLHRGTRTHTYIRTGEFVPDTPQLIVPPRVVNEGEEANPPNMYLIGIGAALPGNPPEGCDPSDLKCVGGGLSTNRIYYYTSD</sequence>
<dbReference type="HOGENOM" id="CLU_004773_0_0_6"/>
<dbReference type="GO" id="GO:0046872">
    <property type="term" value="F:metal ion binding"/>
    <property type="evidence" value="ECO:0007669"/>
    <property type="project" value="UniProtKB-KW"/>
</dbReference>
<dbReference type="SUPFAM" id="SSF53300">
    <property type="entry name" value="vWA-like"/>
    <property type="match status" value="1"/>
</dbReference>
<name>B1KJI6_SHEWM</name>
<keyword evidence="1" id="KW-0479">Metal-binding</keyword>
<keyword evidence="4" id="KW-0489">Methyltransferase</keyword>
<dbReference type="GO" id="GO:0016301">
    <property type="term" value="F:kinase activity"/>
    <property type="evidence" value="ECO:0007669"/>
    <property type="project" value="UniProtKB-KW"/>
</dbReference>
<evidence type="ECO:0000256" key="1">
    <source>
        <dbReference type="ARBA" id="ARBA00022723"/>
    </source>
</evidence>
<dbReference type="STRING" id="392500.Swoo_1367"/>
<evidence type="ECO:0000259" key="3">
    <source>
        <dbReference type="Pfam" id="PF05567"/>
    </source>
</evidence>
<keyword evidence="4" id="KW-0418">Kinase</keyword>
<dbReference type="InterPro" id="IPR036465">
    <property type="entry name" value="vWFA_dom_sf"/>
</dbReference>
<organism evidence="4 5">
    <name type="scientific">Shewanella woodyi (strain ATCC 51908 / MS32)</name>
    <dbReference type="NCBI Taxonomy" id="392500"/>
    <lineage>
        <taxon>Bacteria</taxon>
        <taxon>Pseudomonadati</taxon>
        <taxon>Pseudomonadota</taxon>
        <taxon>Gammaproteobacteria</taxon>
        <taxon>Alteromonadales</taxon>
        <taxon>Shewanellaceae</taxon>
        <taxon>Shewanella</taxon>
    </lineage>
</organism>
<dbReference type="GO" id="GO:0032259">
    <property type="term" value="P:methylation"/>
    <property type="evidence" value="ECO:0007669"/>
    <property type="project" value="UniProtKB-KW"/>
</dbReference>
<dbReference type="eggNOG" id="COG3419">
    <property type="taxonomic scope" value="Bacteria"/>
</dbReference>
<keyword evidence="4" id="KW-0808">Transferase</keyword>
<keyword evidence="5" id="KW-1185">Reference proteome</keyword>
<feature type="domain" description="PilY1 beta-propeller" evidence="3">
    <location>
        <begin position="711"/>
        <end position="970"/>
    </location>
</feature>
<protein>
    <submittedName>
        <fullName evidence="4">Undecaprenol kinase, rRNA (Guanine-N(1)-)-methyltransferase</fullName>
    </submittedName>
</protein>
<dbReference type="AlphaFoldDB" id="B1KJI6"/>
<accession>B1KJI6</accession>
<gene>
    <name evidence="4" type="ordered locus">Swoo_1367</name>
</gene>
<dbReference type="InterPro" id="IPR008707">
    <property type="entry name" value="B-propeller_PilY1"/>
</dbReference>
<keyword evidence="2" id="KW-0106">Calcium</keyword>
<dbReference type="Proteomes" id="UP000002168">
    <property type="component" value="Chromosome"/>
</dbReference>
<proteinExistence type="predicted"/>
<evidence type="ECO:0000313" key="5">
    <source>
        <dbReference type="Proteomes" id="UP000002168"/>
    </source>
</evidence>
<dbReference type="Pfam" id="PF05567">
    <property type="entry name" value="T4P_PilY1"/>
    <property type="match status" value="1"/>
</dbReference>
<evidence type="ECO:0000256" key="2">
    <source>
        <dbReference type="ARBA" id="ARBA00022837"/>
    </source>
</evidence>
<dbReference type="GO" id="GO:0008168">
    <property type="term" value="F:methyltransferase activity"/>
    <property type="evidence" value="ECO:0007669"/>
    <property type="project" value="UniProtKB-KW"/>
</dbReference>
<dbReference type="RefSeq" id="WP_012324005.1">
    <property type="nucleotide sequence ID" value="NC_010506.1"/>
</dbReference>
<dbReference type="KEGG" id="swd:Swoo_1367"/>
<reference evidence="4 5" key="1">
    <citation type="submission" date="2008-02" db="EMBL/GenBank/DDBJ databases">
        <title>Complete sequence of Shewanella woodyi ATCC 51908.</title>
        <authorList>
            <consortium name="US DOE Joint Genome Institute"/>
            <person name="Copeland A."/>
            <person name="Lucas S."/>
            <person name="Lapidus A."/>
            <person name="Glavina del Rio T."/>
            <person name="Dalin E."/>
            <person name="Tice H."/>
            <person name="Bruce D."/>
            <person name="Goodwin L."/>
            <person name="Pitluck S."/>
            <person name="Sims D."/>
            <person name="Brettin T."/>
            <person name="Detter J.C."/>
            <person name="Han C."/>
            <person name="Kuske C.R."/>
            <person name="Schmutz J."/>
            <person name="Larimer F."/>
            <person name="Land M."/>
            <person name="Hauser L."/>
            <person name="Kyrpides N."/>
            <person name="Lykidis A."/>
            <person name="Zhao J.-S."/>
            <person name="Richardson P."/>
        </authorList>
    </citation>
    <scope>NUCLEOTIDE SEQUENCE [LARGE SCALE GENOMIC DNA]</scope>
    <source>
        <strain evidence="5">ATCC 51908 / MS32</strain>
    </source>
</reference>
<dbReference type="Gene3D" id="3.40.50.410">
    <property type="entry name" value="von Willebrand factor, type A domain"/>
    <property type="match status" value="1"/>
</dbReference>